<feature type="non-terminal residue" evidence="1">
    <location>
        <position position="1"/>
    </location>
</feature>
<dbReference type="PANTHER" id="PTHR31051:SF1">
    <property type="entry name" value="PROTEASOME ASSEMBLY CHAPERONE 3"/>
    <property type="match status" value="1"/>
</dbReference>
<dbReference type="EMBL" id="RWGY01000011">
    <property type="protein sequence ID" value="TVU31046.1"/>
    <property type="molecule type" value="Genomic_DNA"/>
</dbReference>
<keyword evidence="2" id="KW-1185">Reference proteome</keyword>
<gene>
    <name evidence="1" type="ORF">EJB05_22711</name>
</gene>
<dbReference type="Gramene" id="TVU31046">
    <property type="protein sequence ID" value="TVU31046"/>
    <property type="gene ID" value="EJB05_22711"/>
</dbReference>
<dbReference type="OrthoDB" id="5839at2759"/>
<dbReference type="GO" id="GO:0043248">
    <property type="term" value="P:proteasome assembly"/>
    <property type="evidence" value="ECO:0007669"/>
    <property type="project" value="InterPro"/>
</dbReference>
<dbReference type="Pfam" id="PF10178">
    <property type="entry name" value="PAC3"/>
    <property type="match status" value="1"/>
</dbReference>
<evidence type="ECO:0000313" key="2">
    <source>
        <dbReference type="Proteomes" id="UP000324897"/>
    </source>
</evidence>
<name>A0A5J9V556_9POAL</name>
<reference evidence="1 2" key="1">
    <citation type="journal article" date="2019" name="Sci. Rep.">
        <title>A high-quality genome of Eragrostis curvula grass provides insights into Poaceae evolution and supports new strategies to enhance forage quality.</title>
        <authorList>
            <person name="Carballo J."/>
            <person name="Santos B.A.C.M."/>
            <person name="Zappacosta D."/>
            <person name="Garbus I."/>
            <person name="Selva J.P."/>
            <person name="Gallo C.A."/>
            <person name="Diaz A."/>
            <person name="Albertini E."/>
            <person name="Caccamo M."/>
            <person name="Echenique V."/>
        </authorList>
    </citation>
    <scope>NUCLEOTIDE SEQUENCE [LARGE SCALE GENOMIC DNA]</scope>
    <source>
        <strain evidence="2">cv. Victoria</strain>
        <tissue evidence="1">Leaf</tissue>
    </source>
</reference>
<dbReference type="InterPro" id="IPR053720">
    <property type="entry name" value="Psm_Assembly_Chaperone"/>
</dbReference>
<comment type="caution">
    <text evidence="1">The sequence shown here is derived from an EMBL/GenBank/DDBJ whole genome shotgun (WGS) entry which is preliminary data.</text>
</comment>
<dbReference type="PANTHER" id="PTHR31051">
    <property type="entry name" value="PROTEASOME ASSEMBLY CHAPERONE 3"/>
    <property type="match status" value="1"/>
</dbReference>
<protein>
    <submittedName>
        <fullName evidence="1">Uncharacterized protein</fullName>
    </submittedName>
</protein>
<sequence length="276" mass="31147">MPCQYWAVWAPVPLGYFSFSSLPSGPPVRRCSSFSRRQTRPELFLSPPPLLLLYPAKHWLVGDTDWFLHPLVSELPYLAPGTKPLFFSAFQLALDLLIRFVSRFPISSRTEAPSTILPLIVVLSAVALIREMEIPMNSATQPGAPFPVQHRAFSLDIKGNITDIVINKYEDTFMVIVTQIGCMGTILAAKKDESVFSDPTYNVSVLFGKRDEPLLLACARQLIEHISCYRKLHTIYDKRLHARPYVTYLVVLFGSSDNHLGTLKDIIAAIIENRLW</sequence>
<dbReference type="InterPro" id="IPR018788">
    <property type="entry name" value="Proteasome_assmbl_chp_3"/>
</dbReference>
<dbReference type="Proteomes" id="UP000324897">
    <property type="component" value="Chromosome 1"/>
</dbReference>
<dbReference type="AlphaFoldDB" id="A0A5J9V556"/>
<evidence type="ECO:0000313" key="1">
    <source>
        <dbReference type="EMBL" id="TVU31046.1"/>
    </source>
</evidence>
<dbReference type="Gene3D" id="3.30.230.90">
    <property type="match status" value="1"/>
</dbReference>
<accession>A0A5J9V556</accession>
<proteinExistence type="predicted"/>
<organism evidence="1 2">
    <name type="scientific">Eragrostis curvula</name>
    <name type="common">weeping love grass</name>
    <dbReference type="NCBI Taxonomy" id="38414"/>
    <lineage>
        <taxon>Eukaryota</taxon>
        <taxon>Viridiplantae</taxon>
        <taxon>Streptophyta</taxon>
        <taxon>Embryophyta</taxon>
        <taxon>Tracheophyta</taxon>
        <taxon>Spermatophyta</taxon>
        <taxon>Magnoliopsida</taxon>
        <taxon>Liliopsida</taxon>
        <taxon>Poales</taxon>
        <taxon>Poaceae</taxon>
        <taxon>PACMAD clade</taxon>
        <taxon>Chloridoideae</taxon>
        <taxon>Eragrostideae</taxon>
        <taxon>Eragrostidinae</taxon>
        <taxon>Eragrostis</taxon>
    </lineage>
</organism>